<organism evidence="1 2">
    <name type="scientific">Blepharisma stoltei</name>
    <dbReference type="NCBI Taxonomy" id="1481888"/>
    <lineage>
        <taxon>Eukaryota</taxon>
        <taxon>Sar</taxon>
        <taxon>Alveolata</taxon>
        <taxon>Ciliophora</taxon>
        <taxon>Postciliodesmatophora</taxon>
        <taxon>Heterotrichea</taxon>
        <taxon>Heterotrichida</taxon>
        <taxon>Blepharismidae</taxon>
        <taxon>Blepharisma</taxon>
    </lineage>
</organism>
<accession>A0AAU9IYI7</accession>
<sequence>MSLEAYIDIRFGDPVISLSLNYEGLVYGSMMGRLLYYNFYTKEERVINELSEEYIPGVWLSYDNVLYAAIGDQKAMIVVNPDAPRFQKQYVLHEKLHNSVNCELTQVQMHHDTVCLFTLDPPKEDMQEEFVQSVLPIYLNHLSTQIQEHIEGIRFPAYTMPFDFDGNCLLYMEWEQSGLRTLKMFYMTPNPRLVQVSSFDKSYGKVSFARFLNDSIVYVHKRKTLKILDINSGEEKATLGSHRAEVVALSVVTLQKVQPPNQRRNHRGRLDDAMYENSNEEIEESVHESQIENLKTVVISADSSGCICVWESTSVIDIIKISELPQLTPQYQKKQYFSMGYPYTIQAFGPRIAISTDLGVLVIKSKALESIQYNC</sequence>
<dbReference type="InterPro" id="IPR036322">
    <property type="entry name" value="WD40_repeat_dom_sf"/>
</dbReference>
<evidence type="ECO:0000313" key="1">
    <source>
        <dbReference type="EMBL" id="CAG9316751.1"/>
    </source>
</evidence>
<dbReference type="AlphaFoldDB" id="A0AAU9IYI7"/>
<proteinExistence type="predicted"/>
<dbReference type="EMBL" id="CAJZBQ010000016">
    <property type="protein sequence ID" value="CAG9316751.1"/>
    <property type="molecule type" value="Genomic_DNA"/>
</dbReference>
<dbReference type="SUPFAM" id="SSF50978">
    <property type="entry name" value="WD40 repeat-like"/>
    <property type="match status" value="1"/>
</dbReference>
<comment type="caution">
    <text evidence="1">The sequence shown here is derived from an EMBL/GenBank/DDBJ whole genome shotgun (WGS) entry which is preliminary data.</text>
</comment>
<protein>
    <submittedName>
        <fullName evidence="1">Uncharacterized protein</fullName>
    </submittedName>
</protein>
<gene>
    <name evidence="1" type="ORF">BSTOLATCC_MIC16853</name>
</gene>
<reference evidence="1" key="1">
    <citation type="submission" date="2021-09" db="EMBL/GenBank/DDBJ databases">
        <authorList>
            <consortium name="AG Swart"/>
            <person name="Singh M."/>
            <person name="Singh A."/>
            <person name="Seah K."/>
            <person name="Emmerich C."/>
        </authorList>
    </citation>
    <scope>NUCLEOTIDE SEQUENCE</scope>
    <source>
        <strain evidence="1">ATCC30299</strain>
    </source>
</reference>
<keyword evidence="2" id="KW-1185">Reference proteome</keyword>
<dbReference type="Proteomes" id="UP001162131">
    <property type="component" value="Unassembled WGS sequence"/>
</dbReference>
<evidence type="ECO:0000313" key="2">
    <source>
        <dbReference type="Proteomes" id="UP001162131"/>
    </source>
</evidence>
<name>A0AAU9IYI7_9CILI</name>